<keyword evidence="4" id="KW-1185">Reference proteome</keyword>
<evidence type="ECO:0000256" key="1">
    <source>
        <dbReference type="SAM" id="Coils"/>
    </source>
</evidence>
<evidence type="ECO:0000313" key="3">
    <source>
        <dbReference type="EMBL" id="KZV53731.1"/>
    </source>
</evidence>
<reference evidence="3 4" key="1">
    <citation type="journal article" date="2015" name="Proc. Natl. Acad. Sci. U.S.A.">
        <title>The resurrection genome of Boea hygrometrica: A blueprint for survival of dehydration.</title>
        <authorList>
            <person name="Xiao L."/>
            <person name="Yang G."/>
            <person name="Zhang L."/>
            <person name="Yang X."/>
            <person name="Zhao S."/>
            <person name="Ji Z."/>
            <person name="Zhou Q."/>
            <person name="Hu M."/>
            <person name="Wang Y."/>
            <person name="Chen M."/>
            <person name="Xu Y."/>
            <person name="Jin H."/>
            <person name="Xiao X."/>
            <person name="Hu G."/>
            <person name="Bao F."/>
            <person name="Hu Y."/>
            <person name="Wan P."/>
            <person name="Li L."/>
            <person name="Deng X."/>
            <person name="Kuang T."/>
            <person name="Xiang C."/>
            <person name="Zhu J.K."/>
            <person name="Oliver M.J."/>
            <person name="He Y."/>
        </authorList>
    </citation>
    <scope>NUCLEOTIDE SEQUENCE [LARGE SCALE GENOMIC DNA]</scope>
    <source>
        <strain evidence="4">cv. XS01</strain>
    </source>
</reference>
<dbReference type="Proteomes" id="UP000250235">
    <property type="component" value="Unassembled WGS sequence"/>
</dbReference>
<feature type="coiled-coil region" evidence="1">
    <location>
        <begin position="179"/>
        <end position="217"/>
    </location>
</feature>
<proteinExistence type="predicted"/>
<protein>
    <submittedName>
        <fullName evidence="3">Kinesin-4</fullName>
    </submittedName>
</protein>
<gene>
    <name evidence="3" type="ORF">F511_28508</name>
</gene>
<sequence length="293" mass="31717">MLAAVYALRIVYDYVLNIAFVAYTHSSLELRSVVAVPCFCLFCAYQDAVEAERVTLVPHLPAGICYYGYSAGHGVDPAGGAPGGDSFSVPPPDTVAEEPVVNISTYLADFQHHPDANSYSSTSVQIDFVNEETADAQTSMPTAIVSSIDYTDAFAHLKASVDQISFEQVAALVHNDILRKGMQALIAALSQELNVVRKEVQDQRAALSNDMMELRVQAQENYNTLTAQLSKVVAYINRGGDAKKGEMSSSRGPPPPDDQSRPSGGGSRSEPQIKRGSGSYRGRGRMRYWLGES</sequence>
<dbReference type="EMBL" id="KQ990068">
    <property type="protein sequence ID" value="KZV53731.1"/>
    <property type="molecule type" value="Genomic_DNA"/>
</dbReference>
<keyword evidence="1" id="KW-0175">Coiled coil</keyword>
<accession>A0A2Z7DA37</accession>
<feature type="region of interest" description="Disordered" evidence="2">
    <location>
        <begin position="241"/>
        <end position="293"/>
    </location>
</feature>
<evidence type="ECO:0000313" key="4">
    <source>
        <dbReference type="Proteomes" id="UP000250235"/>
    </source>
</evidence>
<organism evidence="3 4">
    <name type="scientific">Dorcoceras hygrometricum</name>
    <dbReference type="NCBI Taxonomy" id="472368"/>
    <lineage>
        <taxon>Eukaryota</taxon>
        <taxon>Viridiplantae</taxon>
        <taxon>Streptophyta</taxon>
        <taxon>Embryophyta</taxon>
        <taxon>Tracheophyta</taxon>
        <taxon>Spermatophyta</taxon>
        <taxon>Magnoliopsida</taxon>
        <taxon>eudicotyledons</taxon>
        <taxon>Gunneridae</taxon>
        <taxon>Pentapetalae</taxon>
        <taxon>asterids</taxon>
        <taxon>lamiids</taxon>
        <taxon>Lamiales</taxon>
        <taxon>Gesneriaceae</taxon>
        <taxon>Didymocarpoideae</taxon>
        <taxon>Trichosporeae</taxon>
        <taxon>Loxocarpinae</taxon>
        <taxon>Dorcoceras</taxon>
    </lineage>
</organism>
<dbReference type="AlphaFoldDB" id="A0A2Z7DA37"/>
<evidence type="ECO:0000256" key="2">
    <source>
        <dbReference type="SAM" id="MobiDB-lite"/>
    </source>
</evidence>
<name>A0A2Z7DA37_9LAMI</name>